<dbReference type="EMBL" id="SJZF01000003">
    <property type="protein sequence ID" value="TFU27269.1"/>
    <property type="molecule type" value="Genomic_DNA"/>
</dbReference>
<feature type="transmembrane region" description="Helical" evidence="1">
    <location>
        <begin position="349"/>
        <end position="371"/>
    </location>
</feature>
<feature type="transmembrane region" description="Helical" evidence="1">
    <location>
        <begin position="12"/>
        <end position="30"/>
    </location>
</feature>
<dbReference type="InterPro" id="IPR036259">
    <property type="entry name" value="MFS_trans_sf"/>
</dbReference>
<feature type="transmembrane region" description="Helical" evidence="1">
    <location>
        <begin position="157"/>
        <end position="178"/>
    </location>
</feature>
<dbReference type="GO" id="GO:0022857">
    <property type="term" value="F:transmembrane transporter activity"/>
    <property type="evidence" value="ECO:0007669"/>
    <property type="project" value="InterPro"/>
</dbReference>
<feature type="transmembrane region" description="Helical" evidence="1">
    <location>
        <begin position="226"/>
        <end position="247"/>
    </location>
</feature>
<feature type="transmembrane region" description="Helical" evidence="1">
    <location>
        <begin position="259"/>
        <end position="279"/>
    </location>
</feature>
<keyword evidence="1" id="KW-1133">Transmembrane helix</keyword>
<feature type="transmembrane region" description="Helical" evidence="1">
    <location>
        <begin position="285"/>
        <end position="306"/>
    </location>
</feature>
<feature type="transmembrane region" description="Helical" evidence="1">
    <location>
        <begin position="198"/>
        <end position="220"/>
    </location>
</feature>
<dbReference type="SUPFAM" id="SSF103473">
    <property type="entry name" value="MFS general substrate transporter"/>
    <property type="match status" value="1"/>
</dbReference>
<sequence length="386" mass="40985">MTRLLASPAYRLVLASFLWSFGGNLVYFFLNFHLEALGFGRQAIGLAQALLLFTGVVFALPLAYLIPRLGYLRSLHLAFLLAVGSGLLLGLGLLVFPSLAGYGLAGALLQGAAAPLMARLVPPGRRVALFSLQAALTTASGFFSTLLAGFLSEWVGARWVLLFALPFFLMAVPLVLGLPEGEGQAPRFQGRFGVWLRLLLPQVVIGLGAGLVIPFLNLFLKEKFGLTYGATGFVFALSSLATGLAMLLQPLLVQRVGKLGAIVLVQALSLPFLALLAWAPWLPVVTLALLVRGALMNAAGPVYAALVMDYLEDGERPGFFLVESGIWSLLFALGSALSGVAQEALGLAAFHYLFAATLTLYALGIALWPWAFGRLRAAYGEGEGSS</sequence>
<proteinExistence type="predicted"/>
<reference evidence="2 3" key="1">
    <citation type="submission" date="2019-03" db="EMBL/GenBank/DDBJ databases">
        <title>Thermus tengchongensis species for the arsenic transformation mechanism.</title>
        <authorList>
            <person name="Yuan G.C."/>
        </authorList>
    </citation>
    <scope>NUCLEOTIDE SEQUENCE [LARGE SCALE GENOMIC DNA]</scope>
    <source>
        <strain evidence="2 3">15W</strain>
    </source>
</reference>
<dbReference type="InterPro" id="IPR011701">
    <property type="entry name" value="MFS"/>
</dbReference>
<feature type="transmembrane region" description="Helical" evidence="1">
    <location>
        <begin position="42"/>
        <end position="65"/>
    </location>
</feature>
<comment type="caution">
    <text evidence="2">The sequence shown here is derived from an EMBL/GenBank/DDBJ whole genome shotgun (WGS) entry which is preliminary data.</text>
</comment>
<dbReference type="RefSeq" id="WP_135259607.1">
    <property type="nucleotide sequence ID" value="NZ_SJZF01000003.1"/>
</dbReference>
<evidence type="ECO:0000256" key="1">
    <source>
        <dbReference type="SAM" id="Phobius"/>
    </source>
</evidence>
<protein>
    <submittedName>
        <fullName evidence="2">MFS transporter</fullName>
    </submittedName>
</protein>
<dbReference type="PANTHER" id="PTHR23525:SF1">
    <property type="entry name" value="NODULIN-LIKE DOMAIN-CONTAINING PROTEIN"/>
    <property type="match status" value="1"/>
</dbReference>
<dbReference type="AlphaFoldDB" id="A0A4Y9FFJ5"/>
<feature type="transmembrane region" description="Helical" evidence="1">
    <location>
        <begin position="318"/>
        <end position="337"/>
    </location>
</feature>
<gene>
    <name evidence="2" type="ORF">E0687_02620</name>
</gene>
<accession>A0A4Y9FFJ5</accession>
<evidence type="ECO:0000313" key="3">
    <source>
        <dbReference type="Proteomes" id="UP000297668"/>
    </source>
</evidence>
<dbReference type="Gene3D" id="1.20.1250.20">
    <property type="entry name" value="MFS general substrate transporter like domains"/>
    <property type="match status" value="2"/>
</dbReference>
<feature type="transmembrane region" description="Helical" evidence="1">
    <location>
        <begin position="128"/>
        <end position="151"/>
    </location>
</feature>
<keyword evidence="1" id="KW-0812">Transmembrane</keyword>
<organism evidence="2 3">
    <name type="scientific">Thermus tengchongensis</name>
    <dbReference type="NCBI Taxonomy" id="1214928"/>
    <lineage>
        <taxon>Bacteria</taxon>
        <taxon>Thermotogati</taxon>
        <taxon>Deinococcota</taxon>
        <taxon>Deinococci</taxon>
        <taxon>Thermales</taxon>
        <taxon>Thermaceae</taxon>
        <taxon>Thermus</taxon>
    </lineage>
</organism>
<name>A0A4Y9FFJ5_9DEIN</name>
<keyword evidence="1" id="KW-0472">Membrane</keyword>
<dbReference type="Pfam" id="PF07690">
    <property type="entry name" value="MFS_1"/>
    <property type="match status" value="2"/>
</dbReference>
<evidence type="ECO:0000313" key="2">
    <source>
        <dbReference type="EMBL" id="TFU27269.1"/>
    </source>
</evidence>
<dbReference type="Proteomes" id="UP000297668">
    <property type="component" value="Unassembled WGS sequence"/>
</dbReference>
<feature type="transmembrane region" description="Helical" evidence="1">
    <location>
        <begin position="102"/>
        <end position="121"/>
    </location>
</feature>
<feature type="transmembrane region" description="Helical" evidence="1">
    <location>
        <begin position="77"/>
        <end position="96"/>
    </location>
</feature>
<dbReference type="PANTHER" id="PTHR23525">
    <property type="entry name" value="TRANSPORTER, PUTATIVE-RELATED"/>
    <property type="match status" value="1"/>
</dbReference>